<gene>
    <name evidence="2" type="ORF">AVDCRST_MAG49-1843</name>
</gene>
<dbReference type="EMBL" id="CADCWG010000122">
    <property type="protein sequence ID" value="CAA9551672.1"/>
    <property type="molecule type" value="Genomic_DNA"/>
</dbReference>
<keyword evidence="1" id="KW-1133">Transmembrane helix</keyword>
<accession>A0A6J4UKP9</accession>
<proteinExistence type="predicted"/>
<name>A0A6J4UKP9_9BACT</name>
<feature type="transmembrane region" description="Helical" evidence="1">
    <location>
        <begin position="7"/>
        <end position="29"/>
    </location>
</feature>
<keyword evidence="1" id="KW-0812">Transmembrane</keyword>
<protein>
    <submittedName>
        <fullName evidence="2">Uncharacterized protein</fullName>
    </submittedName>
</protein>
<sequence length="30" mass="3292">MRFGAGVLIGALIGAIIAIWLFVQILQFIF</sequence>
<keyword evidence="1" id="KW-0472">Membrane</keyword>
<dbReference type="AlphaFoldDB" id="A0A6J4UKP9"/>
<evidence type="ECO:0000313" key="2">
    <source>
        <dbReference type="EMBL" id="CAA9551672.1"/>
    </source>
</evidence>
<evidence type="ECO:0000256" key="1">
    <source>
        <dbReference type="SAM" id="Phobius"/>
    </source>
</evidence>
<reference evidence="2" key="1">
    <citation type="submission" date="2020-02" db="EMBL/GenBank/DDBJ databases">
        <authorList>
            <person name="Meier V. D."/>
        </authorList>
    </citation>
    <scope>NUCLEOTIDE SEQUENCE</scope>
    <source>
        <strain evidence="2">AVDCRST_MAG49</strain>
    </source>
</reference>
<organism evidence="2">
    <name type="scientific">uncultured Thermomicrobiales bacterium</name>
    <dbReference type="NCBI Taxonomy" id="1645740"/>
    <lineage>
        <taxon>Bacteria</taxon>
        <taxon>Pseudomonadati</taxon>
        <taxon>Thermomicrobiota</taxon>
        <taxon>Thermomicrobia</taxon>
        <taxon>Thermomicrobiales</taxon>
        <taxon>environmental samples</taxon>
    </lineage>
</organism>